<comment type="caution">
    <text evidence="1">The sequence shown here is derived from an EMBL/GenBank/DDBJ whole genome shotgun (WGS) entry which is preliminary data.</text>
</comment>
<protein>
    <submittedName>
        <fullName evidence="1">Uncharacterized protein</fullName>
    </submittedName>
</protein>
<reference evidence="1 2" key="1">
    <citation type="submission" date="2018-03" db="EMBL/GenBank/DDBJ databases">
        <title>Genomic Encyclopedia of Archaeal and Bacterial Type Strains, Phase II (KMG-II): from individual species to whole genera.</title>
        <authorList>
            <person name="Goeker M."/>
        </authorList>
    </citation>
    <scope>NUCLEOTIDE SEQUENCE [LARGE SCALE GENOMIC DNA]</scope>
    <source>
        <strain evidence="1 2">DSM 28057</strain>
    </source>
</reference>
<name>A0A2P8DI59_9BACT</name>
<gene>
    <name evidence="1" type="ORF">CLV48_1241</name>
</gene>
<dbReference type="AlphaFoldDB" id="A0A2P8DI59"/>
<evidence type="ECO:0000313" key="2">
    <source>
        <dbReference type="Proteomes" id="UP000240708"/>
    </source>
</evidence>
<keyword evidence="2" id="KW-1185">Reference proteome</keyword>
<proteinExistence type="predicted"/>
<organism evidence="1 2">
    <name type="scientific">Cecembia rubra</name>
    <dbReference type="NCBI Taxonomy" id="1485585"/>
    <lineage>
        <taxon>Bacteria</taxon>
        <taxon>Pseudomonadati</taxon>
        <taxon>Bacteroidota</taxon>
        <taxon>Cytophagia</taxon>
        <taxon>Cytophagales</taxon>
        <taxon>Cyclobacteriaceae</taxon>
        <taxon>Cecembia</taxon>
    </lineage>
</organism>
<evidence type="ECO:0000313" key="1">
    <source>
        <dbReference type="EMBL" id="PSK96913.1"/>
    </source>
</evidence>
<sequence>MDLNLLVDFKEFTKRGCPIYETASIFLDSYPNLILFSQISGRSYDIGYGLNWMK</sequence>
<dbReference type="EMBL" id="PYGF01000024">
    <property type="protein sequence ID" value="PSK96913.1"/>
    <property type="molecule type" value="Genomic_DNA"/>
</dbReference>
<dbReference type="Proteomes" id="UP000240708">
    <property type="component" value="Unassembled WGS sequence"/>
</dbReference>
<accession>A0A2P8DI59</accession>